<dbReference type="Pfam" id="PF04355">
    <property type="entry name" value="BamE"/>
    <property type="match status" value="1"/>
</dbReference>
<gene>
    <name evidence="4 7" type="primary">bamE</name>
    <name evidence="7" type="ORF">MB824_03670</name>
</gene>
<evidence type="ECO:0000256" key="4">
    <source>
        <dbReference type="HAMAP-Rule" id="MF_00925"/>
    </source>
</evidence>
<comment type="subcellular location">
    <subcellularLocation>
        <location evidence="4">Cell outer membrane</location>
        <topology evidence="4">Lipid-anchor</topology>
    </subcellularLocation>
</comment>
<evidence type="ECO:0000313" key="7">
    <source>
        <dbReference type="EMBL" id="MCG6503596.1"/>
    </source>
</evidence>
<keyword evidence="4" id="KW-0449">Lipoprotein</keyword>
<dbReference type="EMBL" id="JAKOOW010000014">
    <property type="protein sequence ID" value="MCG6503596.1"/>
    <property type="molecule type" value="Genomic_DNA"/>
</dbReference>
<sequence length="127" mass="14245">MKPLLRWMTVASALCGLAACTPSLVNKLPYYKMPVVQGVPLNPESVLAVKPGMSREQVQLEIGAPVLNPSFRQDRWDYTYELSRGGKIKEQRTLTVFFENGTVSRVEGDALEHARRVLQEKQEGKAQ</sequence>
<feature type="signal peptide" evidence="5">
    <location>
        <begin position="1"/>
        <end position="18"/>
    </location>
</feature>
<dbReference type="HAMAP" id="MF_00925">
    <property type="entry name" value="OM_assembly_BamE"/>
    <property type="match status" value="1"/>
</dbReference>
<dbReference type="InterPro" id="IPR026592">
    <property type="entry name" value="BamE"/>
</dbReference>
<dbReference type="InterPro" id="IPR007450">
    <property type="entry name" value="BamE_dom"/>
</dbReference>
<accession>A0ABS9NLD1</accession>
<evidence type="ECO:0000256" key="5">
    <source>
        <dbReference type="SAM" id="SignalP"/>
    </source>
</evidence>
<keyword evidence="3 4" id="KW-0998">Cell outer membrane</keyword>
<dbReference type="PANTHER" id="PTHR37482:SF1">
    <property type="entry name" value="OUTER MEMBRANE PROTEIN ASSEMBLY FACTOR BAME"/>
    <property type="match status" value="1"/>
</dbReference>
<evidence type="ECO:0000259" key="6">
    <source>
        <dbReference type="Pfam" id="PF04355"/>
    </source>
</evidence>
<evidence type="ECO:0000256" key="1">
    <source>
        <dbReference type="ARBA" id="ARBA00022729"/>
    </source>
</evidence>
<comment type="function">
    <text evidence="4">Part of the outer membrane protein assembly complex, which is involved in assembly and insertion of beta-barrel proteins into the outer membrane.</text>
</comment>
<evidence type="ECO:0000256" key="2">
    <source>
        <dbReference type="ARBA" id="ARBA00023136"/>
    </source>
</evidence>
<dbReference type="RefSeq" id="WP_238746073.1">
    <property type="nucleotide sequence ID" value="NZ_JAKOOW010000014.1"/>
</dbReference>
<keyword evidence="1 4" id="KW-0732">Signal</keyword>
<feature type="chain" id="PRO_5046387720" description="Outer membrane protein assembly factor BamE" evidence="5">
    <location>
        <begin position="19"/>
        <end position="127"/>
    </location>
</feature>
<comment type="subunit">
    <text evidence="4">Part of the Bam complex.</text>
</comment>
<dbReference type="InterPro" id="IPR037873">
    <property type="entry name" value="BamE-like"/>
</dbReference>
<dbReference type="Gene3D" id="3.30.1450.10">
    <property type="match status" value="1"/>
</dbReference>
<evidence type="ECO:0000313" key="8">
    <source>
        <dbReference type="Proteomes" id="UP001298424"/>
    </source>
</evidence>
<feature type="domain" description="Outer membrane protein assembly factor BamE" evidence="6">
    <location>
        <begin position="41"/>
        <end position="107"/>
    </location>
</feature>
<dbReference type="Proteomes" id="UP001298424">
    <property type="component" value="Unassembled WGS sequence"/>
</dbReference>
<evidence type="ECO:0000256" key="3">
    <source>
        <dbReference type="ARBA" id="ARBA00023237"/>
    </source>
</evidence>
<organism evidence="7 8">
    <name type="scientific">Kingella pumchi</name>
    <dbReference type="NCBI Taxonomy" id="2779506"/>
    <lineage>
        <taxon>Bacteria</taxon>
        <taxon>Pseudomonadati</taxon>
        <taxon>Pseudomonadota</taxon>
        <taxon>Betaproteobacteria</taxon>
        <taxon>Neisseriales</taxon>
        <taxon>Neisseriaceae</taxon>
        <taxon>Kingella</taxon>
    </lineage>
</organism>
<comment type="similarity">
    <text evidence="4">Belongs to the BamE family.</text>
</comment>
<keyword evidence="4" id="KW-0564">Palmitate</keyword>
<keyword evidence="2 4" id="KW-0472">Membrane</keyword>
<dbReference type="PANTHER" id="PTHR37482">
    <property type="entry name" value="OUTER MEMBRANE PROTEIN ASSEMBLY FACTOR BAME"/>
    <property type="match status" value="1"/>
</dbReference>
<name>A0ABS9NLD1_9NEIS</name>
<comment type="caution">
    <text evidence="7">The sequence shown here is derived from an EMBL/GenBank/DDBJ whole genome shotgun (WGS) entry which is preliminary data.</text>
</comment>
<proteinExistence type="inferred from homology"/>
<dbReference type="PROSITE" id="PS51257">
    <property type="entry name" value="PROKAR_LIPOPROTEIN"/>
    <property type="match status" value="1"/>
</dbReference>
<reference evidence="7 8" key="1">
    <citation type="submission" date="2022-02" db="EMBL/GenBank/DDBJ databases">
        <title>Genome sequence data of Kingella unionensis sp. nov. strain CICC 24913 (CCUG 75125).</title>
        <authorList>
            <person name="Xiao M."/>
        </authorList>
    </citation>
    <scope>NUCLEOTIDE SEQUENCE [LARGE SCALE GENOMIC DNA]</scope>
    <source>
        <strain evidence="7 8">CICC 24913</strain>
    </source>
</reference>
<protein>
    <recommendedName>
        <fullName evidence="4">Outer membrane protein assembly factor BamE</fullName>
    </recommendedName>
</protein>
<keyword evidence="8" id="KW-1185">Reference proteome</keyword>